<proteinExistence type="predicted"/>
<protein>
    <submittedName>
        <fullName evidence="2">Uncharacterized protein</fullName>
    </submittedName>
</protein>
<feature type="compositionally biased region" description="Polar residues" evidence="1">
    <location>
        <begin position="410"/>
        <end position="423"/>
    </location>
</feature>
<dbReference type="AlphaFoldDB" id="A0A813LE34"/>
<organism evidence="2 3">
    <name type="scientific">Polarella glacialis</name>
    <name type="common">Dinoflagellate</name>
    <dbReference type="NCBI Taxonomy" id="89957"/>
    <lineage>
        <taxon>Eukaryota</taxon>
        <taxon>Sar</taxon>
        <taxon>Alveolata</taxon>
        <taxon>Dinophyceae</taxon>
        <taxon>Suessiales</taxon>
        <taxon>Suessiaceae</taxon>
        <taxon>Polarella</taxon>
    </lineage>
</organism>
<comment type="caution">
    <text evidence="2">The sequence shown here is derived from an EMBL/GenBank/DDBJ whole genome shotgun (WGS) entry which is preliminary data.</text>
</comment>
<feature type="region of interest" description="Disordered" evidence="1">
    <location>
        <begin position="532"/>
        <end position="559"/>
    </location>
</feature>
<feature type="region of interest" description="Disordered" evidence="1">
    <location>
        <begin position="390"/>
        <end position="428"/>
    </location>
</feature>
<evidence type="ECO:0000256" key="1">
    <source>
        <dbReference type="SAM" id="MobiDB-lite"/>
    </source>
</evidence>
<dbReference type="Proteomes" id="UP000626109">
    <property type="component" value="Unassembled WGS sequence"/>
</dbReference>
<dbReference type="EMBL" id="CAJNNW010034981">
    <property type="protein sequence ID" value="CAE8724959.1"/>
    <property type="molecule type" value="Genomic_DNA"/>
</dbReference>
<name>A0A813LE34_POLGL</name>
<gene>
    <name evidence="2" type="ORF">PGLA2088_LOCUS43918</name>
</gene>
<accession>A0A813LE34</accession>
<sequence>METTVVNNCLFVVVSILIPLFRRSPDGLATGYGSRPATTGGISAGSSLMMTSGLHWHAGDDSLEQDMQSVEYDMIRAAREENDREKLMVGDVTKRGLAEHFSQYSLNEFFDSVCGCKEFARSEEHAELFKTLDESNRCQLADVQQRQLQLVYAGIPLTSPPSEGQTQREPTEAAVGRVFCLEKEVQYYLPPGFTEQEMRPLEVPRRLEQEERKRFEKLNMIFQEATVTNVKLVYERGWFLKFFEIQELLTSLNSWLVAAGHTNAMGIDRATFCQFLFDLELVDQKRLPYLWAVQAFDALARPTRLCQGDPDFADQTQDGRVRMVQLLNRWDFLEVLDAIVRKRFNDAPREVFMARLRAVHERLEREWQRQDAEWRQNSDEPAARELQVYKRPTTGPGPHDQEQPPPPRNSVISRASEGSSARPGSSAAKSGATEFQVWKYNRIILSMLKEPEVLNMVEQYRDVFEALFIPYASITIGSQSFMELPDFLQFSQEFHIVPSLASRHEVLRAYLAAECLEPVYACEDELKDEPEMDEIEQQIPRSSRSAAPRTSTSSATRKSRFAAAARHTIAAMTSETGLSALKITKRSNSIPAATKVENSPEAKLISKSSYWHSNCYCTGMCFVLWLITAMTIYSSVATARAYCGSFVADCVCCFCFCCSCCRWLLCWSSSIEAVGT</sequence>
<feature type="compositionally biased region" description="Low complexity" evidence="1">
    <location>
        <begin position="541"/>
        <end position="559"/>
    </location>
</feature>
<evidence type="ECO:0000313" key="2">
    <source>
        <dbReference type="EMBL" id="CAE8724959.1"/>
    </source>
</evidence>
<reference evidence="2" key="1">
    <citation type="submission" date="2021-02" db="EMBL/GenBank/DDBJ databases">
        <authorList>
            <person name="Dougan E. K."/>
            <person name="Rhodes N."/>
            <person name="Thang M."/>
            <person name="Chan C."/>
        </authorList>
    </citation>
    <scope>NUCLEOTIDE SEQUENCE</scope>
</reference>
<evidence type="ECO:0000313" key="3">
    <source>
        <dbReference type="Proteomes" id="UP000626109"/>
    </source>
</evidence>